<keyword evidence="4 9" id="KW-0227">DNA damage</keyword>
<name>A0A5S6Q6N6_TRIMR</name>
<dbReference type="SMART" id="SM01287">
    <property type="entry name" value="Rtt106"/>
    <property type="match status" value="1"/>
</dbReference>
<organism evidence="11 12">
    <name type="scientific">Trichuris muris</name>
    <name type="common">Mouse whipworm</name>
    <dbReference type="NCBI Taxonomy" id="70415"/>
    <lineage>
        <taxon>Eukaryota</taxon>
        <taxon>Metazoa</taxon>
        <taxon>Ecdysozoa</taxon>
        <taxon>Nematoda</taxon>
        <taxon>Enoplea</taxon>
        <taxon>Dorylaimia</taxon>
        <taxon>Trichinellida</taxon>
        <taxon>Trichuridae</taxon>
        <taxon>Trichuris</taxon>
    </lineage>
</organism>
<dbReference type="STRING" id="70415.A0A5S6Q6N6"/>
<evidence type="ECO:0000256" key="8">
    <source>
        <dbReference type="ARBA" id="ARBA00023242"/>
    </source>
</evidence>
<reference evidence="12" key="1">
    <citation type="submission" date="2019-12" db="UniProtKB">
        <authorList>
            <consortium name="WormBaseParasite"/>
        </authorList>
    </citation>
    <scope>IDENTIFICATION</scope>
</reference>
<dbReference type="InterPro" id="IPR050454">
    <property type="entry name" value="RTT106/SSRP1_HistChap/FACT"/>
</dbReference>
<proteinExistence type="inferred from homology"/>
<dbReference type="GO" id="GO:0006281">
    <property type="term" value="P:DNA repair"/>
    <property type="evidence" value="ECO:0007669"/>
    <property type="project" value="UniProtKB-KW"/>
</dbReference>
<dbReference type="GO" id="GO:0006260">
    <property type="term" value="P:DNA replication"/>
    <property type="evidence" value="ECO:0007669"/>
    <property type="project" value="UniProtKB-KW"/>
</dbReference>
<keyword evidence="8 9" id="KW-0539">Nucleus</keyword>
<evidence type="ECO:0000256" key="5">
    <source>
        <dbReference type="ARBA" id="ARBA00023015"/>
    </source>
</evidence>
<dbReference type="SUPFAM" id="SSF50729">
    <property type="entry name" value="PH domain-like"/>
    <property type="match status" value="1"/>
</dbReference>
<comment type="subcellular location">
    <subcellularLocation>
        <location evidence="9">Nucleus</location>
    </subcellularLocation>
    <subcellularLocation>
        <location evidence="9">Chromosome</location>
    </subcellularLocation>
</comment>
<dbReference type="InterPro" id="IPR013719">
    <property type="entry name" value="RTT106/SPT16-like_middle_dom"/>
</dbReference>
<dbReference type="InterPro" id="IPR011993">
    <property type="entry name" value="PH-like_dom_sf"/>
</dbReference>
<evidence type="ECO:0000256" key="4">
    <source>
        <dbReference type="ARBA" id="ARBA00022763"/>
    </source>
</evidence>
<sequence length="96" mass="10773">MKAVVHKCIIVPGNFAGITGTPAINCAYKSASGFLYPMERSFMFVHKPPLRIRFEEIASVHFDRSDVSTRSCDFEVTIKSGMSYTFTSTQRKKTLS</sequence>
<evidence type="ECO:0000313" key="12">
    <source>
        <dbReference type="WBParaSite" id="TMUE_1000002859.1"/>
    </source>
</evidence>
<evidence type="ECO:0000256" key="7">
    <source>
        <dbReference type="ARBA" id="ARBA00023204"/>
    </source>
</evidence>
<dbReference type="Proteomes" id="UP000046395">
    <property type="component" value="Unassembled WGS sequence"/>
</dbReference>
<evidence type="ECO:0000313" key="11">
    <source>
        <dbReference type="Proteomes" id="UP000046395"/>
    </source>
</evidence>
<dbReference type="PRINTS" id="PR00887">
    <property type="entry name" value="SSRCOGNITION"/>
</dbReference>
<evidence type="ECO:0000256" key="2">
    <source>
        <dbReference type="ARBA" id="ARBA00022454"/>
    </source>
</evidence>
<feature type="domain" description="Histone chaperone RTT106/FACT complex subunit SPT16-like middle" evidence="10">
    <location>
        <begin position="21"/>
        <end position="95"/>
    </location>
</feature>
<keyword evidence="3 9" id="KW-0235">DNA replication</keyword>
<dbReference type="InterPro" id="IPR000969">
    <property type="entry name" value="SSRP1/POB3"/>
</dbReference>
<evidence type="ECO:0000259" key="10">
    <source>
        <dbReference type="SMART" id="SM01287"/>
    </source>
</evidence>
<dbReference type="PANTHER" id="PTHR45849:SF1">
    <property type="entry name" value="FACT COMPLEX SUBUNIT SSRP1"/>
    <property type="match status" value="1"/>
</dbReference>
<keyword evidence="2 9" id="KW-0158">Chromosome</keyword>
<evidence type="ECO:0000256" key="9">
    <source>
        <dbReference type="RuleBase" id="RU364013"/>
    </source>
</evidence>
<dbReference type="GO" id="GO:0003677">
    <property type="term" value="F:DNA binding"/>
    <property type="evidence" value="ECO:0007669"/>
    <property type="project" value="InterPro"/>
</dbReference>
<dbReference type="GO" id="GO:1902275">
    <property type="term" value="P:regulation of chromatin organization"/>
    <property type="evidence" value="ECO:0007669"/>
    <property type="project" value="TreeGrafter"/>
</dbReference>
<comment type="function">
    <text evidence="9">Component of the FACT complex, a general chromatin factor that acts to reorganize nucleosomes. The FACT complex is involved in multiple processes that require DNA as a template such as mRNA elongation, DNA replication and DNA repair. During transcription elongation the FACT complex acts as a histone chaperone that both destabilizes and restores nucleosomal structure. It facilitates the passage of RNA polymerase II and transcription by promoting the dissociation of one histone H2A-H2B dimer from the nucleosome, then subsequently promotes the reestablishment of the nucleosome following the passage of RNA polymerase II.</text>
</comment>
<dbReference type="AlphaFoldDB" id="A0A5S6Q6N6"/>
<dbReference type="GO" id="GO:0042393">
    <property type="term" value="F:histone binding"/>
    <property type="evidence" value="ECO:0007669"/>
    <property type="project" value="TreeGrafter"/>
</dbReference>
<evidence type="ECO:0000256" key="1">
    <source>
        <dbReference type="ARBA" id="ARBA00010060"/>
    </source>
</evidence>
<dbReference type="GO" id="GO:0031491">
    <property type="term" value="F:nucleosome binding"/>
    <property type="evidence" value="ECO:0007669"/>
    <property type="project" value="TreeGrafter"/>
</dbReference>
<evidence type="ECO:0000256" key="6">
    <source>
        <dbReference type="ARBA" id="ARBA00023163"/>
    </source>
</evidence>
<keyword evidence="7 9" id="KW-0234">DNA repair</keyword>
<keyword evidence="6 9" id="KW-0804">Transcription</keyword>
<comment type="similarity">
    <text evidence="1 9">Belongs to the SSRP1 family.</text>
</comment>
<accession>A0A5S6Q6N6</accession>
<dbReference type="WBParaSite" id="TMUE_1000002859.1">
    <property type="protein sequence ID" value="TMUE_1000002859.1"/>
    <property type="gene ID" value="WBGene00294652"/>
</dbReference>
<keyword evidence="5 9" id="KW-0805">Transcription regulation</keyword>
<dbReference type="PANTHER" id="PTHR45849">
    <property type="entry name" value="FACT COMPLEX SUBUNIT SSRP1"/>
    <property type="match status" value="1"/>
</dbReference>
<protein>
    <recommendedName>
        <fullName evidence="9">FACT complex subunit SSRP1</fullName>
    </recommendedName>
</protein>
<dbReference type="Pfam" id="PF08512">
    <property type="entry name" value="Rttp106-like_middle"/>
    <property type="match status" value="1"/>
</dbReference>
<evidence type="ECO:0000256" key="3">
    <source>
        <dbReference type="ARBA" id="ARBA00022705"/>
    </source>
</evidence>
<dbReference type="GO" id="GO:0035101">
    <property type="term" value="C:FACT complex"/>
    <property type="evidence" value="ECO:0007669"/>
    <property type="project" value="TreeGrafter"/>
</dbReference>
<dbReference type="Gene3D" id="2.30.29.30">
    <property type="entry name" value="Pleckstrin-homology domain (PH domain)/Phosphotyrosine-binding domain (PTB)"/>
    <property type="match status" value="1"/>
</dbReference>
<keyword evidence="11" id="KW-1185">Reference proteome</keyword>